<feature type="domain" description="Intermembrane lipid transfer protein VPS13-like C-terminal" evidence="1">
    <location>
        <begin position="565"/>
        <end position="634"/>
    </location>
</feature>
<sequence>MSKRLSSKQEVPVGVSTRVSARLHFQKPGRRLFVSIHAEGAVKVLSIIDSSCHIVKDITETGFRGLKDKKKPYQKHDVTAEYSERISVHISFVGISLINSNPQELLFASAKDIKIDVLQNLEQQKLSFKMSSLQIDNQLRNATYPVILHFDPESGSNSAMQIRNKDGSSRIKNKTAENSCEPVFSFSAAKWRNKEISPVSFEYISLRLADLCLELEEEVILSLLHLVRVVILRIENRTSFVDSAPPPVAQEYESANLSRSKLYSRNASNSVKGIEKSPSMPSVLPIGAPWQKIYLLARRQKKIYVEVLDLAPIKLTLSFSSAPWVNRTGGAASTESLAHVNGTAFQRGLMAFADVEGAPVYLKQLSIAHYMGSFESYQEILFRHYTRQLLHETYKVFGSAGVIGNPMGFARNLGLGIKDFLSVPARGMFQSPVGLITGMAQGTTSLFANTVYAVSNATTQFSKSAHKSIVAFTFEDQATYKLDKQHNSSHSNGVLNEFLEGLTGFLQSPIRGAEKHGLPGVFSGIALGTAGLVARPVASILEVTGKTAQSIRNRSSLHRPHHFRVRFPRPLNRETPLHPYSWEEAVGTSVLLEADNGKFKDETFVMCKALKKAGKFVTLTESLILVVTCPSLVGLGSPEFRGVSSDPEWTIEIEMGLECIIHVGKEEEVLNIVGTSSETLLKQQNKRGITSRTKWFSHSTSPPLFHTSMEFPSKDEAEDVLQVLLSTVEQGKERGLGVHVLHRRNLR</sequence>
<dbReference type="InterPro" id="IPR026847">
    <property type="entry name" value="VPS13"/>
</dbReference>
<evidence type="ECO:0000313" key="2">
    <source>
        <dbReference type="EMBL" id="KAF6145934.1"/>
    </source>
</evidence>
<evidence type="ECO:0000259" key="1">
    <source>
        <dbReference type="Pfam" id="PF25037"/>
    </source>
</evidence>
<reference evidence="2 3" key="1">
    <citation type="journal article" date="2020" name="IScience">
        <title>Genome Sequencing of the Endangered Kingdonia uniflora (Circaeasteraceae, Ranunculales) Reveals Potential Mechanisms of Evolutionary Specialization.</title>
        <authorList>
            <person name="Sun Y."/>
            <person name="Deng T."/>
            <person name="Zhang A."/>
            <person name="Moore M.J."/>
            <person name="Landis J.B."/>
            <person name="Lin N."/>
            <person name="Zhang H."/>
            <person name="Zhang X."/>
            <person name="Huang J."/>
            <person name="Zhang X."/>
            <person name="Sun H."/>
            <person name="Wang H."/>
        </authorList>
    </citation>
    <scope>NUCLEOTIDE SEQUENCE [LARGE SCALE GENOMIC DNA]</scope>
    <source>
        <strain evidence="2">TB1705</strain>
        <tissue evidence="2">Leaf</tissue>
    </source>
</reference>
<keyword evidence="3" id="KW-1185">Reference proteome</keyword>
<dbReference type="Pfam" id="PF25037">
    <property type="entry name" value="VPS13_C"/>
    <property type="match status" value="1"/>
</dbReference>
<dbReference type="Proteomes" id="UP000541444">
    <property type="component" value="Unassembled WGS sequence"/>
</dbReference>
<name>A0A7J7LTS5_9MAGN</name>
<comment type="caution">
    <text evidence="2">The sequence shown here is derived from an EMBL/GenBank/DDBJ whole genome shotgun (WGS) entry which is preliminary data.</text>
</comment>
<proteinExistence type="predicted"/>
<dbReference type="PANTHER" id="PTHR16166">
    <property type="entry name" value="VACUOLAR PROTEIN SORTING-ASSOCIATED PROTEIN VPS13"/>
    <property type="match status" value="1"/>
</dbReference>
<evidence type="ECO:0000313" key="3">
    <source>
        <dbReference type="Proteomes" id="UP000541444"/>
    </source>
</evidence>
<dbReference type="PANTHER" id="PTHR16166:SF143">
    <property type="entry name" value="PROTEIN SORTING-ASSOCIATED PROTEIN, PUTATIVE (DUF1162)-RELATED"/>
    <property type="match status" value="1"/>
</dbReference>
<dbReference type="InterPro" id="IPR056748">
    <property type="entry name" value="VPS13-like_C"/>
</dbReference>
<dbReference type="GO" id="GO:0006623">
    <property type="term" value="P:protein targeting to vacuole"/>
    <property type="evidence" value="ECO:0007669"/>
    <property type="project" value="TreeGrafter"/>
</dbReference>
<protein>
    <recommendedName>
        <fullName evidence="1">Intermembrane lipid transfer protein VPS13-like C-terminal domain-containing protein</fullName>
    </recommendedName>
</protein>
<dbReference type="OrthoDB" id="428159at2759"/>
<gene>
    <name evidence="2" type="ORF">GIB67_007953</name>
</gene>
<organism evidence="2 3">
    <name type="scientific">Kingdonia uniflora</name>
    <dbReference type="NCBI Taxonomy" id="39325"/>
    <lineage>
        <taxon>Eukaryota</taxon>
        <taxon>Viridiplantae</taxon>
        <taxon>Streptophyta</taxon>
        <taxon>Embryophyta</taxon>
        <taxon>Tracheophyta</taxon>
        <taxon>Spermatophyta</taxon>
        <taxon>Magnoliopsida</taxon>
        <taxon>Ranunculales</taxon>
        <taxon>Circaeasteraceae</taxon>
        <taxon>Kingdonia</taxon>
    </lineage>
</organism>
<dbReference type="GO" id="GO:0045053">
    <property type="term" value="P:protein retention in Golgi apparatus"/>
    <property type="evidence" value="ECO:0007669"/>
    <property type="project" value="TreeGrafter"/>
</dbReference>
<accession>A0A7J7LTS5</accession>
<dbReference type="EMBL" id="JACGCM010002021">
    <property type="protein sequence ID" value="KAF6145934.1"/>
    <property type="molecule type" value="Genomic_DNA"/>
</dbReference>
<dbReference type="AlphaFoldDB" id="A0A7J7LTS5"/>